<feature type="compositionally biased region" description="Basic and acidic residues" evidence="4">
    <location>
        <begin position="552"/>
        <end position="566"/>
    </location>
</feature>
<sequence>MRYLDSPDAETQQSALPGNQIGGDVFADVNNLEHCIKYLNQTLTTYGFPSTLHLNSNDPASVVQTCNCIYALLQQRQRDIEFRDAANEQKQRLMSDMTRLEARLERQEAQLLAKERELATLTSKEQKAAAAFKAQLEKLQQERDEFQRMVVSTQQVRVQQSHELKRREKEYAKLQEKLNQVLAEKKKETKPGLEILTLLQKEGRQRGTWNTKKADGDFTKMIVDAYEAKKLELMAENTDLRSLLRSMQNDMREFLNTPNGIGKATSVTGSFDAERPSTPLAGGTDVFDLPFHMARDQIEQSLRTKMASIKERMTQLQESQQALKASTEATDRELQLEAQLVEARSIINEQVSLMNKQLSEDCRTPKACDRTAQDSPPVEAVDEETVASEGWREQLDAERSAISKMTADLERDRLEVEKAKERLQEEQTSWARSVDLRTGQLDGGKDLPDKNDIRPENQSAKPEVANSDLEQLKQAEIQGSTLKAQTDWLRMHVDLLEAQASSRVEPLEAAAEKKARFLDLPSSPSRRQSVSKNTKNDSTVTADPLRFRTARSHSEIHRRHEDRSESESSSCISDPQGAQTSSQCKESYPRSQGNSNPKHGKLITSQKSRSVGRSSRKSDYPTFQTCEPVQREKSQSSHRRAGSRGESSAEMVYQESGRLVGRTGSSRVSSREIKMSESLSTVNVKQVEPQRSAVTSSGRDFETADAHFLEGDSSARSRRRSVSLGRNSGDALPSSHKRARSRGESSSELTRHRRSRQAKQVETSKGLLDETQRDKSQRFLAAKQVASSSKRPELPRSESSSRRNPEGRVKSGFRHIPDDAWVDGSQSVDSSSSEQETRRISLKDQTQSKGVQSEKSQFSSRRESRRVGEAAKISSDLPDVPPASTGNKKKRKVERTSSGCFRCL</sequence>
<feature type="compositionally biased region" description="Basic and acidic residues" evidence="4">
    <location>
        <begin position="790"/>
        <end position="809"/>
    </location>
</feature>
<feature type="region of interest" description="Disordered" evidence="4">
    <location>
        <begin position="515"/>
        <end position="904"/>
    </location>
</feature>
<keyword evidence="6" id="KW-1185">Reference proteome</keyword>
<protein>
    <recommendedName>
        <fullName evidence="7">Afadin-and alpha-actinin-binding protein</fullName>
    </recommendedName>
</protein>
<comment type="caution">
    <text evidence="5">The sequence shown here is derived from an EMBL/GenBank/DDBJ whole genome shotgun (WGS) entry which is preliminary data.</text>
</comment>
<feature type="coiled-coil region" evidence="3">
    <location>
        <begin position="299"/>
        <end position="326"/>
    </location>
</feature>
<keyword evidence="2 3" id="KW-0175">Coiled coil</keyword>
<feature type="region of interest" description="Disordered" evidence="4">
    <location>
        <begin position="367"/>
        <end position="391"/>
    </location>
</feature>
<reference evidence="5 6" key="1">
    <citation type="submission" date="2024-09" db="EMBL/GenBank/DDBJ databases">
        <title>Chromosome-scale assembly of Riccia sorocarpa.</title>
        <authorList>
            <person name="Paukszto L."/>
        </authorList>
    </citation>
    <scope>NUCLEOTIDE SEQUENCE [LARGE SCALE GENOMIC DNA]</scope>
    <source>
        <strain evidence="5">LP-2024</strain>
        <tissue evidence="5">Aerial parts of the thallus</tissue>
    </source>
</reference>
<evidence type="ECO:0008006" key="7">
    <source>
        <dbReference type="Google" id="ProtNLM"/>
    </source>
</evidence>
<evidence type="ECO:0000256" key="4">
    <source>
        <dbReference type="SAM" id="MobiDB-lite"/>
    </source>
</evidence>
<feature type="compositionally biased region" description="Polar residues" evidence="4">
    <location>
        <begin position="522"/>
        <end position="541"/>
    </location>
</feature>
<gene>
    <name evidence="5" type="ORF">R1sor_010825</name>
</gene>
<evidence type="ECO:0000256" key="1">
    <source>
        <dbReference type="ARBA" id="ARBA00009291"/>
    </source>
</evidence>
<dbReference type="EMBL" id="JBJQOH010000002">
    <property type="protein sequence ID" value="KAL3696749.1"/>
    <property type="molecule type" value="Genomic_DNA"/>
</dbReference>
<evidence type="ECO:0000256" key="3">
    <source>
        <dbReference type="SAM" id="Coils"/>
    </source>
</evidence>
<feature type="compositionally biased region" description="Basic and acidic residues" evidence="4">
    <location>
        <begin position="767"/>
        <end position="777"/>
    </location>
</feature>
<evidence type="ECO:0000256" key="2">
    <source>
        <dbReference type="ARBA" id="ARBA00023054"/>
    </source>
</evidence>
<feature type="coiled-coil region" evidence="3">
    <location>
        <begin position="83"/>
        <end position="184"/>
    </location>
</feature>
<dbReference type="AlphaFoldDB" id="A0ABD3I2K7"/>
<feature type="compositionally biased region" description="Basic and acidic residues" evidence="4">
    <location>
        <begin position="443"/>
        <end position="455"/>
    </location>
</feature>
<name>A0ABD3I2K7_9MARC</name>
<accession>A0ABD3I2K7</accession>
<comment type="similarity">
    <text evidence="1">Belongs to the ADIP family.</text>
</comment>
<feature type="compositionally biased region" description="Polar residues" evidence="4">
    <location>
        <begin position="843"/>
        <end position="859"/>
    </location>
</feature>
<feature type="compositionally biased region" description="Basic and acidic residues" evidence="4">
    <location>
        <begin position="860"/>
        <end position="869"/>
    </location>
</feature>
<evidence type="ECO:0000313" key="5">
    <source>
        <dbReference type="EMBL" id="KAL3696749.1"/>
    </source>
</evidence>
<dbReference type="PANTHER" id="PTHR47057:SF1">
    <property type="entry name" value="AFADIN_ALPHA-ACTININ-BINDING PROTEIN"/>
    <property type="match status" value="1"/>
</dbReference>
<evidence type="ECO:0000313" key="6">
    <source>
        <dbReference type="Proteomes" id="UP001633002"/>
    </source>
</evidence>
<feature type="compositionally biased region" description="Polar residues" evidence="4">
    <location>
        <begin position="576"/>
        <end position="597"/>
    </location>
</feature>
<dbReference type="PANTHER" id="PTHR47057">
    <property type="entry name" value="AFADIN/ALPHA-ACTININ-BINDING"/>
    <property type="match status" value="1"/>
</dbReference>
<feature type="region of interest" description="Disordered" evidence="4">
    <location>
        <begin position="422"/>
        <end position="469"/>
    </location>
</feature>
<feature type="compositionally biased region" description="Low complexity" evidence="4">
    <location>
        <begin position="822"/>
        <end position="834"/>
    </location>
</feature>
<feature type="compositionally biased region" description="Basic and acidic residues" evidence="4">
    <location>
        <begin position="699"/>
        <end position="715"/>
    </location>
</feature>
<dbReference type="Proteomes" id="UP001633002">
    <property type="component" value="Unassembled WGS sequence"/>
</dbReference>
<proteinExistence type="inferred from homology"/>
<dbReference type="Pfam" id="PF11559">
    <property type="entry name" value="ADIP"/>
    <property type="match status" value="1"/>
</dbReference>
<dbReference type="InterPro" id="IPR021622">
    <property type="entry name" value="Afadin/alpha-actinin-bd"/>
</dbReference>
<organism evidence="5 6">
    <name type="scientific">Riccia sorocarpa</name>
    <dbReference type="NCBI Taxonomy" id="122646"/>
    <lineage>
        <taxon>Eukaryota</taxon>
        <taxon>Viridiplantae</taxon>
        <taxon>Streptophyta</taxon>
        <taxon>Embryophyta</taxon>
        <taxon>Marchantiophyta</taxon>
        <taxon>Marchantiopsida</taxon>
        <taxon>Marchantiidae</taxon>
        <taxon>Marchantiales</taxon>
        <taxon>Ricciaceae</taxon>
        <taxon>Riccia</taxon>
    </lineage>
</organism>
<feature type="compositionally biased region" description="Low complexity" evidence="4">
    <location>
        <begin position="656"/>
        <end position="668"/>
    </location>
</feature>